<feature type="transmembrane region" description="Helical" evidence="1">
    <location>
        <begin position="230"/>
        <end position="251"/>
    </location>
</feature>
<evidence type="ECO:0000256" key="1">
    <source>
        <dbReference type="SAM" id="Phobius"/>
    </source>
</evidence>
<dbReference type="Proteomes" id="UP000280586">
    <property type="component" value="Chromosome"/>
</dbReference>
<feature type="transmembrane region" description="Helical" evidence="1">
    <location>
        <begin position="106"/>
        <end position="125"/>
    </location>
</feature>
<evidence type="ECO:0000313" key="5">
    <source>
        <dbReference type="Proteomes" id="UP001055437"/>
    </source>
</evidence>
<dbReference type="AlphaFoldDB" id="A0A9N7JNI8"/>
<reference evidence="2 4" key="1">
    <citation type="submission" date="2017-09" db="EMBL/GenBank/DDBJ databases">
        <authorList>
            <person name="Thomas P."/>
            <person name="Seyboldt C."/>
        </authorList>
    </citation>
    <scope>NUCLEOTIDE SEQUENCE [LARGE SCALE GENOMIC DNA]</scope>
    <source>
        <strain evidence="2 4">DSM 7534</strain>
    </source>
</reference>
<dbReference type="EMBL" id="CP023671">
    <property type="protein sequence ID" value="AYE35733.1"/>
    <property type="molecule type" value="Genomic_DNA"/>
</dbReference>
<proteinExistence type="predicted"/>
<evidence type="ECO:0008006" key="6">
    <source>
        <dbReference type="Google" id="ProtNLM"/>
    </source>
</evidence>
<keyword evidence="5" id="KW-1185">Reference proteome</keyword>
<keyword evidence="1" id="KW-0472">Membrane</keyword>
<dbReference type="RefSeq" id="WP_066678699.1">
    <property type="nucleotide sequence ID" value="NZ_CABMIZ010000050.1"/>
</dbReference>
<name>A0A9N7JNI8_CLOSE</name>
<dbReference type="EMBL" id="CP099799">
    <property type="protein sequence ID" value="USS02348.1"/>
    <property type="molecule type" value="Genomic_DNA"/>
</dbReference>
<evidence type="ECO:0000313" key="3">
    <source>
        <dbReference type="EMBL" id="USS02348.1"/>
    </source>
</evidence>
<feature type="transmembrane region" description="Helical" evidence="1">
    <location>
        <begin position="271"/>
        <end position="296"/>
    </location>
</feature>
<keyword evidence="1" id="KW-1133">Transmembrane helix</keyword>
<feature type="transmembrane region" description="Helical" evidence="1">
    <location>
        <begin position="145"/>
        <end position="166"/>
    </location>
</feature>
<evidence type="ECO:0000313" key="4">
    <source>
        <dbReference type="Proteomes" id="UP000280586"/>
    </source>
</evidence>
<evidence type="ECO:0000313" key="2">
    <source>
        <dbReference type="EMBL" id="AYE35733.1"/>
    </source>
</evidence>
<feature type="transmembrane region" description="Helical" evidence="1">
    <location>
        <begin position="173"/>
        <end position="192"/>
    </location>
</feature>
<dbReference type="GeneID" id="303562102"/>
<accession>A0A9N7JNI8</accession>
<sequence length="339" mass="40207">MRRYLNKSLFYQGDSNILPLLLVCYTGIFFILNLLINDWFICIPSQVLYTTNYKYLKLIVDTDIIIILYLYIFMVYSISVGMFKRKKWATLLSGPFTKKDVRRRELLIVIISTIIFFIMYFLIVWKGYIRNYELISYLNNFKNLIAIDLIKMISLSLFIIGVLFLLDSIFSNLYFLIFSVVFLGIYGLSFLYNTNMIISGLKVDYRQHIFNFVNEFLFNNNYYDLNIRRILLVLGIISVMGIVFLIISSVLTNKIKVENMTESIMFEFPKIIGRFMAYTFIGLILSPIIINFINYYIFYYELTWGMEITFRILLIVVLSIISYLFIQKLKRKRKSGLII</sequence>
<feature type="transmembrane region" description="Helical" evidence="1">
    <location>
        <begin position="64"/>
        <end position="83"/>
    </location>
</feature>
<dbReference type="KEGG" id="csep:CP523_15540"/>
<feature type="transmembrane region" description="Helical" evidence="1">
    <location>
        <begin position="20"/>
        <end position="41"/>
    </location>
</feature>
<keyword evidence="1" id="KW-0812">Transmembrane</keyword>
<gene>
    <name evidence="2" type="ORF">CP523_15540</name>
    <name evidence="3" type="ORF">NH397_08020</name>
</gene>
<protein>
    <recommendedName>
        <fullName evidence="6">ABC transporter permease</fullName>
    </recommendedName>
</protein>
<organism evidence="2 4">
    <name type="scientific">Clostridium septicum</name>
    <dbReference type="NCBI Taxonomy" id="1504"/>
    <lineage>
        <taxon>Bacteria</taxon>
        <taxon>Bacillati</taxon>
        <taxon>Bacillota</taxon>
        <taxon>Clostridia</taxon>
        <taxon>Eubacteriales</taxon>
        <taxon>Clostridiaceae</taxon>
        <taxon>Clostridium</taxon>
    </lineage>
</organism>
<dbReference type="Proteomes" id="UP001055437">
    <property type="component" value="Chromosome"/>
</dbReference>
<dbReference type="OrthoDB" id="1907960at2"/>
<feature type="transmembrane region" description="Helical" evidence="1">
    <location>
        <begin position="308"/>
        <end position="326"/>
    </location>
</feature>
<reference evidence="3" key="2">
    <citation type="submission" date="2022-06" db="EMBL/GenBank/DDBJ databases">
        <authorList>
            <person name="Holder M.E."/>
            <person name="Ajami N.J."/>
            <person name="Petrosino J.F."/>
        </authorList>
    </citation>
    <scope>NUCLEOTIDE SEQUENCE</scope>
    <source>
        <strain evidence="3">RMA 8861</strain>
    </source>
</reference>